<feature type="region of interest" description="Disordered" evidence="1">
    <location>
        <begin position="391"/>
        <end position="427"/>
    </location>
</feature>
<organism evidence="2 3">
    <name type="scientific">Botryotinia convoluta</name>
    <dbReference type="NCBI Taxonomy" id="54673"/>
    <lineage>
        <taxon>Eukaryota</taxon>
        <taxon>Fungi</taxon>
        <taxon>Dikarya</taxon>
        <taxon>Ascomycota</taxon>
        <taxon>Pezizomycotina</taxon>
        <taxon>Leotiomycetes</taxon>
        <taxon>Helotiales</taxon>
        <taxon>Sclerotiniaceae</taxon>
        <taxon>Botryotinia</taxon>
    </lineage>
</organism>
<feature type="compositionally biased region" description="Polar residues" evidence="1">
    <location>
        <begin position="12"/>
        <end position="22"/>
    </location>
</feature>
<comment type="caution">
    <text evidence="2">The sequence shown here is derived from an EMBL/GenBank/DDBJ whole genome shotgun (WGS) entry which is preliminary data.</text>
</comment>
<feature type="compositionally biased region" description="Basic and acidic residues" evidence="1">
    <location>
        <begin position="391"/>
        <end position="402"/>
    </location>
</feature>
<dbReference type="Proteomes" id="UP000297527">
    <property type="component" value="Unassembled WGS sequence"/>
</dbReference>
<feature type="compositionally biased region" description="Basic residues" evidence="1">
    <location>
        <begin position="411"/>
        <end position="425"/>
    </location>
</feature>
<dbReference type="EMBL" id="PQXN01000050">
    <property type="protein sequence ID" value="TGO58912.1"/>
    <property type="molecule type" value="Genomic_DNA"/>
</dbReference>
<feature type="compositionally biased region" description="Basic and acidic residues" evidence="1">
    <location>
        <begin position="1"/>
        <end position="11"/>
    </location>
</feature>
<evidence type="ECO:0000313" key="2">
    <source>
        <dbReference type="EMBL" id="TGO58912.1"/>
    </source>
</evidence>
<evidence type="ECO:0000256" key="1">
    <source>
        <dbReference type="SAM" id="MobiDB-lite"/>
    </source>
</evidence>
<proteinExistence type="predicted"/>
<name>A0A4Z1IH46_9HELO</name>
<dbReference type="AlphaFoldDB" id="A0A4Z1IH46"/>
<evidence type="ECO:0000313" key="3">
    <source>
        <dbReference type="Proteomes" id="UP000297527"/>
    </source>
</evidence>
<feature type="region of interest" description="Disordered" evidence="1">
    <location>
        <begin position="1"/>
        <end position="22"/>
    </location>
</feature>
<protein>
    <submittedName>
        <fullName evidence="2">Uncharacterized protein</fullName>
    </submittedName>
</protein>
<reference evidence="2 3" key="1">
    <citation type="submission" date="2017-12" db="EMBL/GenBank/DDBJ databases">
        <title>Comparative genomics of Botrytis spp.</title>
        <authorList>
            <person name="Valero-Jimenez C.A."/>
            <person name="Tapia P."/>
            <person name="Veloso J."/>
            <person name="Silva-Moreno E."/>
            <person name="Staats M."/>
            <person name="Valdes J.H."/>
            <person name="Van Kan J.A.L."/>
        </authorList>
    </citation>
    <scope>NUCLEOTIDE SEQUENCE [LARGE SCALE GENOMIC DNA]</scope>
    <source>
        <strain evidence="2 3">MUCL11595</strain>
    </source>
</reference>
<sequence>METEGREERSNPHSSQGNHKSKQNCPLFSACRNLFADLGCLPTRRDTDPLDECSSISVEYSLSICPMTSISIPDIARTGDPVSMTSIPDVGGIGNPVPMTSIPDVAGIGNPVSMGCIPDVTWTGNPALIENNDNNNTLNATNQAERETDQFEGLCLAQRLRLIEQRYIQLEAPHDSSMSVASCSLPPLPPGNFTFSFPTAVPTTVKTTVDESNLQPTDDEQPSFPYTIYDFTKFGLVVSEISGINVEEQYHNIMEIIGEACGKCPKCTSDNRVQDLIDTIIEIRFPDLDTALFRDGILSEFGFDDYWNELIVAKPEVRRGYVKYEKWYAKVWENIEANNDLPAISKAIEKEFCRSRDFKRILAGKQRPTCKWRKMELLLFVMRMRRIRGKLEERPQTQEKQETQTIETTAKKNRKTRDKEKRRKLRDREDKVAAKLLHDTLEEIKRMAVEANVRNIMMARRDSTTSFAKVCTPEGVYSGWEKTSAFLPFINIQEFDSLIKGC</sequence>
<accession>A0A4Z1IH46</accession>
<dbReference type="OrthoDB" id="3555619at2759"/>
<keyword evidence="3" id="KW-1185">Reference proteome</keyword>
<gene>
    <name evidence="2" type="ORF">BCON_0050g00440</name>
</gene>